<evidence type="ECO:0000313" key="1">
    <source>
        <dbReference type="EMBL" id="KXS09601.1"/>
    </source>
</evidence>
<dbReference type="EMBL" id="KQ965857">
    <property type="protein sequence ID" value="KXS09601.1"/>
    <property type="molecule type" value="Genomic_DNA"/>
</dbReference>
<accession>A0A138ZYP9</accession>
<dbReference type="Proteomes" id="UP000070544">
    <property type="component" value="Unassembled WGS sequence"/>
</dbReference>
<dbReference type="AlphaFoldDB" id="A0A138ZYP9"/>
<sequence>MSICNDCARRNARKELLKTQNLITGWCLSRAFRNNNPRSTFVQSDPFSHTWVTSCSNLRDDPNGFKEIFLPTEKLPSDFQTQESIPQHCLILPQEWNRTVMDERSSTKRKESALEFCFALRPEIVSSLSELPSFDPHILVGTFPAVAQYFETLWEVAKPGGWGHMCKGEEGAAHALHNYVSHFSLSSFPSLSSGSLVTFKSPDSPLNLTSPPPLPLLLLVPPPLVGPLVSFQYTPTRVVKKSMGDDGTVLRPPVEDLVSSLIGTTVEVVGGYNAHSDLRKSADVWYGMHSGV</sequence>
<reference evidence="1 2" key="1">
    <citation type="journal article" date="2015" name="Genome Biol. Evol.">
        <title>Phylogenomic analyses indicate that early fungi evolved digesting cell walls of algal ancestors of land plants.</title>
        <authorList>
            <person name="Chang Y."/>
            <person name="Wang S."/>
            <person name="Sekimoto S."/>
            <person name="Aerts A.L."/>
            <person name="Choi C."/>
            <person name="Clum A."/>
            <person name="LaButti K.M."/>
            <person name="Lindquist E.A."/>
            <person name="Yee Ngan C."/>
            <person name="Ohm R.A."/>
            <person name="Salamov A.A."/>
            <person name="Grigoriev I.V."/>
            <person name="Spatafora J.W."/>
            <person name="Berbee M.L."/>
        </authorList>
    </citation>
    <scope>NUCLEOTIDE SEQUENCE [LARGE SCALE GENOMIC DNA]</scope>
    <source>
        <strain evidence="1 2">JEL478</strain>
    </source>
</reference>
<organism evidence="1 2">
    <name type="scientific">Gonapodya prolifera (strain JEL478)</name>
    <name type="common">Monoblepharis prolifera</name>
    <dbReference type="NCBI Taxonomy" id="1344416"/>
    <lineage>
        <taxon>Eukaryota</taxon>
        <taxon>Fungi</taxon>
        <taxon>Fungi incertae sedis</taxon>
        <taxon>Chytridiomycota</taxon>
        <taxon>Chytridiomycota incertae sedis</taxon>
        <taxon>Monoblepharidomycetes</taxon>
        <taxon>Monoblepharidales</taxon>
        <taxon>Gonapodyaceae</taxon>
        <taxon>Gonapodya</taxon>
    </lineage>
</organism>
<protein>
    <submittedName>
        <fullName evidence="1">Uncharacterized protein</fullName>
    </submittedName>
</protein>
<gene>
    <name evidence="1" type="ORF">M427DRAFT_140667</name>
</gene>
<proteinExistence type="predicted"/>
<evidence type="ECO:0000313" key="2">
    <source>
        <dbReference type="Proteomes" id="UP000070544"/>
    </source>
</evidence>
<name>A0A138ZYP9_GONPJ</name>
<keyword evidence="2" id="KW-1185">Reference proteome</keyword>